<evidence type="ECO:0000256" key="1">
    <source>
        <dbReference type="SAM" id="MobiDB-lite"/>
    </source>
</evidence>
<dbReference type="EMBL" id="BKCJ011435006">
    <property type="protein sequence ID" value="GFD33404.1"/>
    <property type="molecule type" value="Genomic_DNA"/>
</dbReference>
<reference evidence="2" key="1">
    <citation type="journal article" date="2019" name="Sci. Rep.">
        <title>Draft genome of Tanacetum cinerariifolium, the natural source of mosquito coil.</title>
        <authorList>
            <person name="Yamashiro T."/>
            <person name="Shiraishi A."/>
            <person name="Satake H."/>
            <person name="Nakayama K."/>
        </authorList>
    </citation>
    <scope>NUCLEOTIDE SEQUENCE</scope>
</reference>
<protein>
    <submittedName>
        <fullName evidence="2">Uncharacterized protein</fullName>
    </submittedName>
</protein>
<sequence>RRTPDIASAWPAPDLDATGDHRAGRGGCRCRPLFAASFCPAVRRVPAGVPVGARCRRTEPRHARRLRIGRPDSGVAGVSVWRGPAVFRRNARNRYAPGKPRLFDPSSLD</sequence>
<accession>A0A699VNL7</accession>
<organism evidence="2">
    <name type="scientific">Tanacetum cinerariifolium</name>
    <name type="common">Dalmatian daisy</name>
    <name type="synonym">Chrysanthemum cinerariifolium</name>
    <dbReference type="NCBI Taxonomy" id="118510"/>
    <lineage>
        <taxon>Eukaryota</taxon>
        <taxon>Viridiplantae</taxon>
        <taxon>Streptophyta</taxon>
        <taxon>Embryophyta</taxon>
        <taxon>Tracheophyta</taxon>
        <taxon>Spermatophyta</taxon>
        <taxon>Magnoliopsida</taxon>
        <taxon>eudicotyledons</taxon>
        <taxon>Gunneridae</taxon>
        <taxon>Pentapetalae</taxon>
        <taxon>asterids</taxon>
        <taxon>campanulids</taxon>
        <taxon>Asterales</taxon>
        <taxon>Asteraceae</taxon>
        <taxon>Asteroideae</taxon>
        <taxon>Anthemideae</taxon>
        <taxon>Anthemidinae</taxon>
        <taxon>Tanacetum</taxon>
    </lineage>
</organism>
<feature type="non-terminal residue" evidence="2">
    <location>
        <position position="1"/>
    </location>
</feature>
<dbReference type="AlphaFoldDB" id="A0A699VNL7"/>
<comment type="caution">
    <text evidence="2">The sequence shown here is derived from an EMBL/GenBank/DDBJ whole genome shotgun (WGS) entry which is preliminary data.</text>
</comment>
<feature type="region of interest" description="Disordered" evidence="1">
    <location>
        <begin position="1"/>
        <end position="23"/>
    </location>
</feature>
<gene>
    <name evidence="2" type="ORF">Tci_905373</name>
</gene>
<proteinExistence type="predicted"/>
<evidence type="ECO:0000313" key="2">
    <source>
        <dbReference type="EMBL" id="GFD33404.1"/>
    </source>
</evidence>
<name>A0A699VNL7_TANCI</name>